<gene>
    <name evidence="2" type="ORF">NQ314_005211</name>
</gene>
<reference evidence="2" key="1">
    <citation type="journal article" date="2023" name="Insect Mol. Biol.">
        <title>Genome sequencing provides insights into the evolution of gene families encoding plant cell wall-degrading enzymes in longhorned beetles.</title>
        <authorList>
            <person name="Shin N.R."/>
            <person name="Okamura Y."/>
            <person name="Kirsch R."/>
            <person name="Pauchet Y."/>
        </authorList>
    </citation>
    <scope>NUCLEOTIDE SEQUENCE</scope>
    <source>
        <strain evidence="2">RBIC_L_NR</strain>
    </source>
</reference>
<evidence type="ECO:0000313" key="2">
    <source>
        <dbReference type="EMBL" id="KAJ8963999.1"/>
    </source>
</evidence>
<keyword evidence="3" id="KW-1185">Reference proteome</keyword>
<dbReference type="AlphaFoldDB" id="A0AAV8ZKA7"/>
<name>A0AAV8ZKA7_9CUCU</name>
<dbReference type="Pfam" id="PF13843">
    <property type="entry name" value="DDE_Tnp_1_7"/>
    <property type="match status" value="1"/>
</dbReference>
<feature type="domain" description="PiggyBac transposable element-derived protein" evidence="1">
    <location>
        <begin position="128"/>
        <end position="182"/>
    </location>
</feature>
<dbReference type="InterPro" id="IPR029526">
    <property type="entry name" value="PGBD"/>
</dbReference>
<protein>
    <recommendedName>
        <fullName evidence="1">PiggyBac transposable element-derived protein domain-containing protein</fullName>
    </recommendedName>
</protein>
<dbReference type="EMBL" id="JANEYF010001455">
    <property type="protein sequence ID" value="KAJ8963999.1"/>
    <property type="molecule type" value="Genomic_DNA"/>
</dbReference>
<dbReference type="Proteomes" id="UP001162156">
    <property type="component" value="Unassembled WGS sequence"/>
</dbReference>
<sequence length="215" mass="24416">MDELPLKLHGWSMTEFLKEYEDLPSDQESYIDDLDNIELNDDVELNNNVEVDNAIGLADSDIFDDNAENLDSDDSTSNIRLSELRSKIIQSTIDRPPQWGHRFNLVPAPEFVNYSGVSEIVQAIEDPSPYKYFNLLFSDDIIDQLVFQTNLYASQKYQASGTRFQSTNVVEIKTFLGILYSHSGTRDVPPLQSSVSLLKMIPSIILTLTQCTFSY</sequence>
<proteinExistence type="predicted"/>
<evidence type="ECO:0000313" key="3">
    <source>
        <dbReference type="Proteomes" id="UP001162156"/>
    </source>
</evidence>
<evidence type="ECO:0000259" key="1">
    <source>
        <dbReference type="Pfam" id="PF13843"/>
    </source>
</evidence>
<accession>A0AAV8ZKA7</accession>
<comment type="caution">
    <text evidence="2">The sequence shown here is derived from an EMBL/GenBank/DDBJ whole genome shotgun (WGS) entry which is preliminary data.</text>
</comment>
<organism evidence="2 3">
    <name type="scientific">Rhamnusium bicolor</name>
    <dbReference type="NCBI Taxonomy" id="1586634"/>
    <lineage>
        <taxon>Eukaryota</taxon>
        <taxon>Metazoa</taxon>
        <taxon>Ecdysozoa</taxon>
        <taxon>Arthropoda</taxon>
        <taxon>Hexapoda</taxon>
        <taxon>Insecta</taxon>
        <taxon>Pterygota</taxon>
        <taxon>Neoptera</taxon>
        <taxon>Endopterygota</taxon>
        <taxon>Coleoptera</taxon>
        <taxon>Polyphaga</taxon>
        <taxon>Cucujiformia</taxon>
        <taxon>Chrysomeloidea</taxon>
        <taxon>Cerambycidae</taxon>
        <taxon>Lepturinae</taxon>
        <taxon>Rhagiini</taxon>
        <taxon>Rhamnusium</taxon>
    </lineage>
</organism>